<dbReference type="Pfam" id="PF16924">
    <property type="entry name" value="DpaA_N"/>
    <property type="match status" value="1"/>
</dbReference>
<accession>A0A6N2UKH5</accession>
<dbReference type="InterPro" id="IPR006140">
    <property type="entry name" value="D-isomer_DH_NAD-bd"/>
</dbReference>
<reference evidence="3" key="1">
    <citation type="submission" date="2019-11" db="EMBL/GenBank/DDBJ databases">
        <authorList>
            <person name="Feng L."/>
        </authorList>
    </citation>
    <scope>NUCLEOTIDE SEQUENCE</scope>
    <source>
        <strain evidence="3">BhanseniiLFYP23</strain>
    </source>
</reference>
<dbReference type="EMBL" id="CACRSY010000014">
    <property type="protein sequence ID" value="VYT17787.1"/>
    <property type="molecule type" value="Genomic_DNA"/>
</dbReference>
<evidence type="ECO:0000259" key="2">
    <source>
        <dbReference type="Pfam" id="PF16924"/>
    </source>
</evidence>
<dbReference type="GO" id="GO:0051287">
    <property type="term" value="F:NAD binding"/>
    <property type="evidence" value="ECO:0007669"/>
    <property type="project" value="InterPro"/>
</dbReference>
<evidence type="ECO:0000259" key="1">
    <source>
        <dbReference type="Pfam" id="PF02826"/>
    </source>
</evidence>
<dbReference type="Gene3D" id="3.40.50.720">
    <property type="entry name" value="NAD(P)-binding Rossmann-like Domain"/>
    <property type="match status" value="1"/>
</dbReference>
<proteinExistence type="predicted"/>
<dbReference type="RefSeq" id="WP_156342493.1">
    <property type="nucleotide sequence ID" value="NZ_CACRSY010000014.1"/>
</dbReference>
<evidence type="ECO:0000313" key="3">
    <source>
        <dbReference type="EMBL" id="VYT17787.1"/>
    </source>
</evidence>
<dbReference type="AlphaFoldDB" id="A0A6N2UKH5"/>
<keyword evidence="3" id="KW-0560">Oxidoreductase</keyword>
<sequence length="285" mass="30890">MKFCLNKATVIGGDKRQAYLAEILEKEGYEVVTYAVNCVHGSKAASLKEALKAAAVIAAPVPFLKGGEIFSKEKKEDLSLEKILEYAPEGCKLFAGGIPTSFLKKAEEKGIICVDYLKDCRTVMENTVAVAEGTLAEAMKRSDRNLYKSFCIVLGYGRCGSTLVSYLKRMGCYVAVYEKEEALKARAALLADEVIEKGKFPLYLEQADYIFNTIPAMVLPKALLEYAPKKALILDLASAPGGVDFGAAKEKGIQAVLLPGLPGSYAPKSSAEILGKLIKRKGKRE</sequence>
<protein>
    <submittedName>
        <fullName evidence="3">Dipicolinate synthase subunit A</fullName>
        <ecNumber evidence="3">1.3.1.-</ecNumber>
    </submittedName>
</protein>
<dbReference type="InterPro" id="IPR036291">
    <property type="entry name" value="NAD(P)-bd_dom_sf"/>
</dbReference>
<name>A0A6N2UKH5_BLAHA</name>
<dbReference type="EC" id="1.3.1.-" evidence="3"/>
<feature type="domain" description="Dipicolinate synthase subunit A N-terminal" evidence="2">
    <location>
        <begin position="8"/>
        <end position="116"/>
    </location>
</feature>
<dbReference type="InterPro" id="IPR031629">
    <property type="entry name" value="DpaA_N"/>
</dbReference>
<dbReference type="GO" id="GO:0016491">
    <property type="term" value="F:oxidoreductase activity"/>
    <property type="evidence" value="ECO:0007669"/>
    <property type="project" value="UniProtKB-KW"/>
</dbReference>
<dbReference type="SUPFAM" id="SSF51735">
    <property type="entry name" value="NAD(P)-binding Rossmann-fold domains"/>
    <property type="match status" value="1"/>
</dbReference>
<dbReference type="Pfam" id="PF02826">
    <property type="entry name" value="2-Hacid_dh_C"/>
    <property type="match status" value="1"/>
</dbReference>
<organism evidence="3">
    <name type="scientific">Blautia hansenii</name>
    <name type="common">Ruminococcus hansenii</name>
    <dbReference type="NCBI Taxonomy" id="1322"/>
    <lineage>
        <taxon>Bacteria</taxon>
        <taxon>Bacillati</taxon>
        <taxon>Bacillota</taxon>
        <taxon>Clostridia</taxon>
        <taxon>Lachnospirales</taxon>
        <taxon>Lachnospiraceae</taxon>
        <taxon>Blautia</taxon>
    </lineage>
</organism>
<feature type="domain" description="D-isomer specific 2-hydroxyacid dehydrogenase NAD-binding" evidence="1">
    <location>
        <begin position="118"/>
        <end position="216"/>
    </location>
</feature>
<gene>
    <name evidence="3" type="primary">dpaA</name>
    <name evidence="3" type="ORF">BHLFYP23_00474</name>
</gene>